<sequence length="461" mass="54372">MEQPTLITNPINAENKDLTFSILLRLYCREFTNWSPYMGLPKYDQVVKHALENSGSDLHLRIDFNTEEIEVYVPVVYYSATGNHLFKPKLIQRNRRNDEVKELDLSSFFELAFKEGTKNYPEWQSIDIESGVKQAIAALEQIAQEYIMKEVYFSDLLLDHLPSSITSYLQKHLENFDISENVQSQLEDLFVIVGILGQKELMEEHLSLNFIYDQFSQKGEEFKAILDQRKSKIKGTFFSHFTAYDRQVQNMLHYAFFSPDLLLPQIKREVFSKYFKQEKVQISFRPFDLDRDLEMVCEWFHKDHAKTIWKMDWPIAELELFYRTLLPGRFSHSYIGEINGEAIFNFEIYWATNDVLGDYYEVLPSDYGTHLFIATTDKTKKFPALITRSIVEWMFSQPQVNRMVGEGSVESLAALMNKVHVGFKLQHIIEMPHKKAYLNFCIREWYLEKFPESKELINTNF</sequence>
<dbReference type="PANTHER" id="PTHR31438">
    <property type="entry name" value="LYSINE N-ACYLTRANSFERASE C17G9.06C-RELATED"/>
    <property type="match status" value="1"/>
</dbReference>
<dbReference type="Gene3D" id="3.40.630.30">
    <property type="match status" value="1"/>
</dbReference>
<dbReference type="EMBL" id="CAIJDO010000121">
    <property type="protein sequence ID" value="CAD0004033.1"/>
    <property type="molecule type" value="Genomic_DNA"/>
</dbReference>
<organism evidence="3 4">
    <name type="scientific">Flavobacterium chungangense</name>
    <dbReference type="NCBI Taxonomy" id="554283"/>
    <lineage>
        <taxon>Bacteria</taxon>
        <taxon>Pseudomonadati</taxon>
        <taxon>Bacteroidota</taxon>
        <taxon>Flavobacteriia</taxon>
        <taxon>Flavobacteriales</taxon>
        <taxon>Flavobacteriaceae</taxon>
        <taxon>Flavobacterium</taxon>
    </lineage>
</organism>
<evidence type="ECO:0000256" key="1">
    <source>
        <dbReference type="ARBA" id="ARBA00004924"/>
    </source>
</evidence>
<comment type="pathway">
    <text evidence="1">Siderophore biosynthesis.</text>
</comment>
<evidence type="ECO:0000259" key="2">
    <source>
        <dbReference type="SMART" id="SM01006"/>
    </source>
</evidence>
<evidence type="ECO:0000313" key="3">
    <source>
        <dbReference type="EMBL" id="CAD0004033.1"/>
    </source>
</evidence>
<dbReference type="GO" id="GO:0016410">
    <property type="term" value="F:N-acyltransferase activity"/>
    <property type="evidence" value="ECO:0007669"/>
    <property type="project" value="TreeGrafter"/>
</dbReference>
<dbReference type="InterPro" id="IPR019432">
    <property type="entry name" value="Acyltransferase_MbtK/IucB-like"/>
</dbReference>
<dbReference type="PANTHER" id="PTHR31438:SF1">
    <property type="entry name" value="LYSINE N-ACYLTRANSFERASE C17G9.06C-RELATED"/>
    <property type="match status" value="1"/>
</dbReference>
<dbReference type="RefSeq" id="WP_031453248.1">
    <property type="nucleotide sequence ID" value="NZ_CAIJDO010000121.1"/>
</dbReference>
<dbReference type="AlphaFoldDB" id="A0A6V6YX31"/>
<evidence type="ECO:0000313" key="4">
    <source>
        <dbReference type="Proteomes" id="UP000556700"/>
    </source>
</evidence>
<feature type="domain" description="Acyltransferase MbtK/IucB-like conserved" evidence="2">
    <location>
        <begin position="285"/>
        <end position="332"/>
    </location>
</feature>
<protein>
    <recommendedName>
        <fullName evidence="2">Acyltransferase MbtK/IucB-like conserved domain-containing protein</fullName>
    </recommendedName>
</protein>
<reference evidence="3 4" key="1">
    <citation type="submission" date="2020-06" db="EMBL/GenBank/DDBJ databases">
        <authorList>
            <person name="Criscuolo A."/>
        </authorList>
    </citation>
    <scope>NUCLEOTIDE SEQUENCE [LARGE SCALE GENOMIC DNA]</scope>
    <source>
        <strain evidence="4">CIP 110025</strain>
    </source>
</reference>
<dbReference type="SMART" id="SM01006">
    <property type="entry name" value="AlcB"/>
    <property type="match status" value="1"/>
</dbReference>
<keyword evidence="4" id="KW-1185">Reference proteome</keyword>
<accession>A0A6V6YX31</accession>
<comment type="caution">
    <text evidence="3">The sequence shown here is derived from an EMBL/GenBank/DDBJ whole genome shotgun (WGS) entry which is preliminary data.</text>
</comment>
<dbReference type="InterPro" id="IPR016181">
    <property type="entry name" value="Acyl_CoA_acyltransferase"/>
</dbReference>
<proteinExistence type="predicted"/>
<dbReference type="Pfam" id="PF13523">
    <property type="entry name" value="Acetyltransf_8"/>
    <property type="match status" value="1"/>
</dbReference>
<gene>
    <name evidence="3" type="ORF">FLACHUCJ7_01696</name>
</gene>
<dbReference type="Proteomes" id="UP000556700">
    <property type="component" value="Unassembled WGS sequence"/>
</dbReference>
<name>A0A6V6YX31_9FLAO</name>
<dbReference type="GO" id="GO:0019290">
    <property type="term" value="P:siderophore biosynthetic process"/>
    <property type="evidence" value="ECO:0007669"/>
    <property type="project" value="InterPro"/>
</dbReference>
<dbReference type="SUPFAM" id="SSF55729">
    <property type="entry name" value="Acyl-CoA N-acyltransferases (Nat)"/>
    <property type="match status" value="1"/>
</dbReference>